<organism evidence="3 4">
    <name type="scientific">Paracoccus onchidii</name>
    <dbReference type="NCBI Taxonomy" id="3017813"/>
    <lineage>
        <taxon>Bacteria</taxon>
        <taxon>Pseudomonadati</taxon>
        <taxon>Pseudomonadota</taxon>
        <taxon>Alphaproteobacteria</taxon>
        <taxon>Rhodobacterales</taxon>
        <taxon>Paracoccaceae</taxon>
        <taxon>Paracoccus</taxon>
    </lineage>
</organism>
<dbReference type="Proteomes" id="UP001165641">
    <property type="component" value="Unassembled WGS sequence"/>
</dbReference>
<dbReference type="Gene3D" id="3.40.190.150">
    <property type="entry name" value="Bordetella uptake gene, domain 1"/>
    <property type="match status" value="1"/>
</dbReference>
<reference evidence="3" key="1">
    <citation type="submission" date="2022-12" db="EMBL/GenBank/DDBJ databases">
        <title>Paracoccus onchidii sp. nov., isolated from a marine invertebrate from the South China Sea.</title>
        <authorList>
            <person name="Xu S."/>
            <person name="Liu Z."/>
            <person name="Xu Y."/>
        </authorList>
    </citation>
    <scope>NUCLEOTIDE SEQUENCE</scope>
    <source>
        <strain evidence="3">Z330</strain>
    </source>
</reference>
<evidence type="ECO:0000256" key="2">
    <source>
        <dbReference type="SAM" id="SignalP"/>
    </source>
</evidence>
<protein>
    <submittedName>
        <fullName evidence="3">Tripartite tricarboxylate transporter substrate-binding protein</fullName>
    </submittedName>
</protein>
<evidence type="ECO:0000256" key="1">
    <source>
        <dbReference type="ARBA" id="ARBA00006987"/>
    </source>
</evidence>
<dbReference type="InterPro" id="IPR042100">
    <property type="entry name" value="Bug_dom1"/>
</dbReference>
<feature type="chain" id="PRO_5045919996" evidence="2">
    <location>
        <begin position="21"/>
        <end position="313"/>
    </location>
</feature>
<evidence type="ECO:0000313" key="3">
    <source>
        <dbReference type="EMBL" id="MDB6176221.1"/>
    </source>
</evidence>
<keyword evidence="4" id="KW-1185">Reference proteome</keyword>
<feature type="signal peptide" evidence="2">
    <location>
        <begin position="1"/>
        <end position="20"/>
    </location>
</feature>
<evidence type="ECO:0000313" key="4">
    <source>
        <dbReference type="Proteomes" id="UP001165641"/>
    </source>
</evidence>
<accession>A0ABT4ZBX4</accession>
<dbReference type="PANTHER" id="PTHR42928">
    <property type="entry name" value="TRICARBOXYLATE-BINDING PROTEIN"/>
    <property type="match status" value="1"/>
</dbReference>
<comment type="caution">
    <text evidence="3">The sequence shown here is derived from an EMBL/GenBank/DDBJ whole genome shotgun (WGS) entry which is preliminary data.</text>
</comment>
<dbReference type="PANTHER" id="PTHR42928:SF5">
    <property type="entry name" value="BLR1237 PROTEIN"/>
    <property type="match status" value="1"/>
</dbReference>
<dbReference type="SUPFAM" id="SSF53850">
    <property type="entry name" value="Periplasmic binding protein-like II"/>
    <property type="match status" value="1"/>
</dbReference>
<dbReference type="Pfam" id="PF03401">
    <property type="entry name" value="TctC"/>
    <property type="match status" value="1"/>
</dbReference>
<dbReference type="RefSeq" id="WP_271887356.1">
    <property type="nucleotide sequence ID" value="NZ_JAQBIE010000002.1"/>
</dbReference>
<keyword evidence="2" id="KW-0732">Signal</keyword>
<sequence>MKSFLLAASVVAVCAGAANAEWTPDGPVKMMIGFKAGGGADTLARMLAEDIQSQQGWNLLPVNVDGRGGAIMARELKDSPSDGMTIGVGITDTFAYGHQAMRDPGYAPEDFDFLATLAGTQMGIVAKSDRGWKDLGDVLEAAKAGEEISFGTMTPRLADGAYYIGKVNEVDFSIVSNFSGGQDVLNAINAGDIDIGWVAGPQKAGVVSGDLINLANGEHETLEMSPDTRGLSDFGVDFGFGTTFLVFAPAGLSDEAKAAWSEAIIAAVDNPDSKVRSFIDRLFVAKTLNADEASAYVATEADEALQLLDATAE</sequence>
<dbReference type="Gene3D" id="3.40.190.10">
    <property type="entry name" value="Periplasmic binding protein-like II"/>
    <property type="match status" value="1"/>
</dbReference>
<comment type="similarity">
    <text evidence="1">Belongs to the UPF0065 (bug) family.</text>
</comment>
<gene>
    <name evidence="3" type="ORF">PAF17_01730</name>
</gene>
<dbReference type="InterPro" id="IPR005064">
    <property type="entry name" value="BUG"/>
</dbReference>
<dbReference type="EMBL" id="JAQBIE010000002">
    <property type="protein sequence ID" value="MDB6176221.1"/>
    <property type="molecule type" value="Genomic_DNA"/>
</dbReference>
<proteinExistence type="inferred from homology"/>
<name>A0ABT4ZBX4_9RHOB</name>